<feature type="domain" description="Laminin G" evidence="4">
    <location>
        <begin position="535"/>
        <end position="732"/>
    </location>
</feature>
<reference evidence="5 6" key="1">
    <citation type="submission" date="2024-05" db="EMBL/GenBank/DDBJ databases">
        <authorList>
            <person name="Wallberg A."/>
        </authorList>
    </citation>
    <scope>NUCLEOTIDE SEQUENCE [LARGE SCALE GENOMIC DNA]</scope>
</reference>
<dbReference type="GO" id="GO:0005102">
    <property type="term" value="F:signaling receptor binding"/>
    <property type="evidence" value="ECO:0007669"/>
    <property type="project" value="InterPro"/>
</dbReference>
<feature type="domain" description="Laminin G" evidence="4">
    <location>
        <begin position="744"/>
        <end position="914"/>
    </location>
</feature>
<accession>A0AAV2PLM8</accession>
<dbReference type="InterPro" id="IPR009254">
    <property type="entry name" value="Laminin_aI"/>
</dbReference>
<protein>
    <recommendedName>
        <fullName evidence="4">Laminin G domain-containing protein</fullName>
    </recommendedName>
</protein>
<evidence type="ECO:0000256" key="2">
    <source>
        <dbReference type="SAM" id="Coils"/>
    </source>
</evidence>
<proteinExistence type="predicted"/>
<dbReference type="CDD" id="cd00110">
    <property type="entry name" value="LamG"/>
    <property type="match status" value="5"/>
</dbReference>
<feature type="coiled-coil region" evidence="2">
    <location>
        <begin position="155"/>
        <end position="182"/>
    </location>
</feature>
<feature type="compositionally biased region" description="Low complexity" evidence="3">
    <location>
        <begin position="1173"/>
        <end position="1203"/>
    </location>
</feature>
<feature type="non-terminal residue" evidence="5">
    <location>
        <position position="1"/>
    </location>
</feature>
<dbReference type="InterPro" id="IPR010307">
    <property type="entry name" value="Laminin_dom_II"/>
</dbReference>
<dbReference type="Pfam" id="PF06008">
    <property type="entry name" value="Laminin_I"/>
    <property type="match status" value="1"/>
</dbReference>
<dbReference type="PANTHER" id="PTHR15036">
    <property type="entry name" value="PIKACHURIN-LIKE PROTEIN"/>
    <property type="match status" value="1"/>
</dbReference>
<dbReference type="SMART" id="SM00282">
    <property type="entry name" value="LamG"/>
    <property type="match status" value="5"/>
</dbReference>
<organism evidence="5 6">
    <name type="scientific">Meganyctiphanes norvegica</name>
    <name type="common">Northern krill</name>
    <name type="synonym">Thysanopoda norvegica</name>
    <dbReference type="NCBI Taxonomy" id="48144"/>
    <lineage>
        <taxon>Eukaryota</taxon>
        <taxon>Metazoa</taxon>
        <taxon>Ecdysozoa</taxon>
        <taxon>Arthropoda</taxon>
        <taxon>Crustacea</taxon>
        <taxon>Multicrustacea</taxon>
        <taxon>Malacostraca</taxon>
        <taxon>Eumalacostraca</taxon>
        <taxon>Eucarida</taxon>
        <taxon>Euphausiacea</taxon>
        <taxon>Euphausiidae</taxon>
        <taxon>Meganyctiphanes</taxon>
    </lineage>
</organism>
<dbReference type="GO" id="GO:0016020">
    <property type="term" value="C:membrane"/>
    <property type="evidence" value="ECO:0007669"/>
    <property type="project" value="UniProtKB-SubCell"/>
</dbReference>
<comment type="caution">
    <text evidence="1">Lacks conserved residue(s) required for the propagation of feature annotation.</text>
</comment>
<feature type="region of interest" description="Disordered" evidence="3">
    <location>
        <begin position="1105"/>
        <end position="1232"/>
    </location>
</feature>
<name>A0AAV2PLM8_MEGNR</name>
<dbReference type="InterPro" id="IPR001791">
    <property type="entry name" value="Laminin_G"/>
</dbReference>
<comment type="caution">
    <text evidence="5">The sequence shown here is derived from an EMBL/GenBank/DDBJ whole genome shotgun (WGS) entry which is preliminary data.</text>
</comment>
<dbReference type="Gene3D" id="2.60.120.200">
    <property type="match status" value="5"/>
</dbReference>
<feature type="domain" description="Laminin G" evidence="4">
    <location>
        <begin position="1411"/>
        <end position="1585"/>
    </location>
</feature>
<feature type="domain" description="Laminin G" evidence="4">
    <location>
        <begin position="921"/>
        <end position="1089"/>
    </location>
</feature>
<evidence type="ECO:0000259" key="4">
    <source>
        <dbReference type="PROSITE" id="PS50025"/>
    </source>
</evidence>
<dbReference type="Proteomes" id="UP001497623">
    <property type="component" value="Unassembled WGS sequence"/>
</dbReference>
<dbReference type="InterPro" id="IPR013320">
    <property type="entry name" value="ConA-like_dom_sf"/>
</dbReference>
<dbReference type="InterPro" id="IPR050372">
    <property type="entry name" value="Neurexin-related_CASP"/>
</dbReference>
<dbReference type="Pfam" id="PF00054">
    <property type="entry name" value="Laminin_G_1"/>
    <property type="match status" value="3"/>
</dbReference>
<dbReference type="SUPFAM" id="SSF49899">
    <property type="entry name" value="Concanavalin A-like lectins/glucanases"/>
    <property type="match status" value="5"/>
</dbReference>
<feature type="domain" description="Laminin G" evidence="4">
    <location>
        <begin position="1229"/>
        <end position="1404"/>
    </location>
</feature>
<dbReference type="GO" id="GO:0030155">
    <property type="term" value="P:regulation of cell adhesion"/>
    <property type="evidence" value="ECO:0007669"/>
    <property type="project" value="InterPro"/>
</dbReference>
<dbReference type="Pfam" id="PF02210">
    <property type="entry name" value="Laminin_G_2"/>
    <property type="match status" value="2"/>
</dbReference>
<dbReference type="GO" id="GO:0007155">
    <property type="term" value="P:cell adhesion"/>
    <property type="evidence" value="ECO:0007669"/>
    <property type="project" value="InterPro"/>
</dbReference>
<feature type="disulfide bond" evidence="1">
    <location>
        <begin position="1062"/>
        <end position="1089"/>
    </location>
</feature>
<evidence type="ECO:0000313" key="5">
    <source>
        <dbReference type="EMBL" id="CAL4059750.1"/>
    </source>
</evidence>
<keyword evidence="6" id="KW-1185">Reference proteome</keyword>
<dbReference type="PANTHER" id="PTHR15036:SF67">
    <property type="entry name" value="LAMININ SUBUNIT ALPHA-LIKE PROTEIN"/>
    <property type="match status" value="1"/>
</dbReference>
<dbReference type="GO" id="GO:0045995">
    <property type="term" value="P:regulation of embryonic development"/>
    <property type="evidence" value="ECO:0007669"/>
    <property type="project" value="InterPro"/>
</dbReference>
<sequence>FLHQRLGSINKTVFELRPLVDTLQFSESQTDPIQDDIDFLVRDAQSLLSQAGLSYNRAGDSATNGHETHKNAIAVQNDVGNAFNLTREIISEINKLVIGLETGTGAQIEQAIREAESIVAEMQKRSFDEQRDKVDVEFEHAKEILERMRSFYGPIKEQADAIENHSEQLSEFEEKLEDMKKYIEYSVKQTNVAKLMNRNNKLFGREALKKKIAEIRRLEEEINYQLTEGQTFVQNANDSLINATDNYGLLLMQVEHLRSSRFALNESVINLAEALDEVQIPAQKAQQHSIILQERAEQLYELLTDTRQVAESALAAANAYKNIVLAIENAFKAAQDAKDSAEKAEEMSSGVSESAVLSMQNSKTKATMANTHAETVQYELIPKLEHAKKDVQQLKITNRNIKHKLDVMKMDMMHFEEDGIGEAVTDQKQLAEAARDKSDEALYKIKDIETNLKTDEERARSLISLRYNGRKDFELASNSVSNVERVVPEMTQLSETLTTHKEVIQQKALDVSDRLEKLRQTIKKTRDLANKIKVGVVFDVNTVIEAQNPEDLTNSATSTKVSVYIRTEELSGLVMFMGTPEGGHNQIHRIRTDDFIALEIDGGFVRLTTDLGAGAHTIENAKVFVSDGVWRKISLERTGKVLKLSIHQEDNEYNEIIESVEHVLPGEYTVFNLDPKVSKIFIGGIPEDVLVDKSLKSTSFYGQMEDLRINDRPVGFWNFMKDGTENIEQRGAIQRNRLVDLVPPTGLRFDGTGYAAMDPRAGYRFSKLFDIQLEFKTYAEDGILFLTHNEGSFISLTMEGGHLVFQYDLGSGMAICRSAQTYNTGEWQHVEATRQDRKGVIKIGVSDVQECESPGYEKSFDFPELMYFGGYPGEHDFIDVTNDDFHGCIDKIVMSRIPVDLSTSKDTLNIAPGCPVQVANTVSFEKSAPGYVELESPEGSGIQLVFKFRTHQPNGLLFYSSTVNQANYISLSIAEGSLFLRTPQGELTTGSYHKYNDSEWHVVYATHEHSKLSLHVDDYEDYSLTVPEEAVPLNGKVYFGGVPSDFRLRNGAAASRSNFIGCIGDATLNVRIINFASSTNRRGALLQKCSLITTAVESVVQRPLPDGSRGVSDGYDIVTPRGPSYDIVTPRGSPRPQTESPIYIPEDVDTKSEGDDSSFWWQWGQQVTEREPSTTTTTSTTTESTTPTTPPTSTTDSSLSLDSCALPINPSTDPDADDTAGPRFDDDNSFQLGSKRDSRIEYSELPYNPRADFKFTFDFKTSSDEGIIFYGANKNHKDFISIYVKDRLLVFSYNPGAGVAVMRSSQPLNDDEWHKVIAERKNEMGSLYVDGYLQSNGSSRGSATSKHIDLKPPYYVGGLNKTVTQMSRSNTEGTDLSLSGCIRDMRLDNVKLGGERKVISVQKCSSKVEPGIFFGEGLRSHVILRPRFSVGRVFELSMDVKPRRNTGVLMSVHGKRDFVMLQMKDGVVSLSVDNGKGIITAKYEPVTPWSLCDGRWHSVKVIKNKNVAILVVDGHSTNPVSGKIGATSTDTKHPLFLGTQPRIGDRRGDPTTVKYVGCMKNVQINKEPVDLAYPIFVGNVDAGSCPTI</sequence>
<gene>
    <name evidence="5" type="ORF">MNOR_LOCUS793</name>
</gene>
<dbReference type="EMBL" id="CAXKWB010000188">
    <property type="protein sequence ID" value="CAL4059750.1"/>
    <property type="molecule type" value="Genomic_DNA"/>
</dbReference>
<evidence type="ECO:0000313" key="6">
    <source>
        <dbReference type="Proteomes" id="UP001497623"/>
    </source>
</evidence>
<feature type="disulfide bond" evidence="1">
    <location>
        <begin position="1558"/>
        <end position="1585"/>
    </location>
</feature>
<keyword evidence="2" id="KW-0175">Coiled coil</keyword>
<evidence type="ECO:0000256" key="1">
    <source>
        <dbReference type="PROSITE-ProRule" id="PRU00122"/>
    </source>
</evidence>
<feature type="non-terminal residue" evidence="5">
    <location>
        <position position="1588"/>
    </location>
</feature>
<dbReference type="PROSITE" id="PS50025">
    <property type="entry name" value="LAM_G_DOMAIN"/>
    <property type="match status" value="5"/>
</dbReference>
<evidence type="ECO:0000256" key="3">
    <source>
        <dbReference type="SAM" id="MobiDB-lite"/>
    </source>
</evidence>
<keyword evidence="1" id="KW-1015">Disulfide bond</keyword>
<dbReference type="GO" id="GO:0030334">
    <property type="term" value="P:regulation of cell migration"/>
    <property type="evidence" value="ECO:0007669"/>
    <property type="project" value="InterPro"/>
</dbReference>
<dbReference type="Pfam" id="PF06009">
    <property type="entry name" value="Laminin_II"/>
    <property type="match status" value="1"/>
</dbReference>